<gene>
    <name evidence="2" type="ORF">SAMN05444390_103106</name>
</gene>
<dbReference type="InterPro" id="IPR011051">
    <property type="entry name" value="RmlC_Cupin_sf"/>
</dbReference>
<feature type="domain" description="Cupin type-2" evidence="1">
    <location>
        <begin position="51"/>
        <end position="114"/>
    </location>
</feature>
<dbReference type="Proteomes" id="UP000236745">
    <property type="component" value="Unassembled WGS sequence"/>
</dbReference>
<dbReference type="RefSeq" id="WP_104003967.1">
    <property type="nucleotide sequence ID" value="NZ_FNVQ01000003.1"/>
</dbReference>
<keyword evidence="3" id="KW-1185">Reference proteome</keyword>
<dbReference type="EMBL" id="FNVQ01000003">
    <property type="protein sequence ID" value="SEG67085.1"/>
    <property type="molecule type" value="Genomic_DNA"/>
</dbReference>
<sequence length="147" mass="16040">MSETDKSSEDMQVIRAGSTAAIQGPSDCFTGTVRIDKIFNAPEPSRLGLAVVNFEPGARTNWHTHPLGQALLVTDGVGWTQCEGGPRTEIRPGDIIYCNCGRRHWHGATDTTYMQHVAVQEALDGSPVTWMEPVTDEQYLGGPVKKD</sequence>
<evidence type="ECO:0000313" key="3">
    <source>
        <dbReference type="Proteomes" id="UP000236745"/>
    </source>
</evidence>
<dbReference type="Pfam" id="PF07883">
    <property type="entry name" value="Cupin_2"/>
    <property type="match status" value="1"/>
</dbReference>
<name>A0A1H6C362_9GAMM</name>
<reference evidence="2 3" key="1">
    <citation type="submission" date="2016-10" db="EMBL/GenBank/DDBJ databases">
        <authorList>
            <person name="de Groot N.N."/>
        </authorList>
    </citation>
    <scope>NUCLEOTIDE SEQUENCE [LARGE SCALE GENOMIC DNA]</scope>
    <source>
        <strain evidence="2 3">DSM 22012</strain>
    </source>
</reference>
<protein>
    <submittedName>
        <fullName evidence="2">Cupin domain protein</fullName>
    </submittedName>
</protein>
<evidence type="ECO:0000259" key="1">
    <source>
        <dbReference type="Pfam" id="PF07883"/>
    </source>
</evidence>
<dbReference type="SUPFAM" id="SSF51182">
    <property type="entry name" value="RmlC-like cupins"/>
    <property type="match status" value="1"/>
</dbReference>
<dbReference type="PANTHER" id="PTHR43698:SF1">
    <property type="entry name" value="BLL4564 PROTEIN"/>
    <property type="match status" value="1"/>
</dbReference>
<dbReference type="PANTHER" id="PTHR43698">
    <property type="entry name" value="RIBD C-TERMINAL DOMAIN CONTAINING PROTEIN"/>
    <property type="match status" value="1"/>
</dbReference>
<proteinExistence type="predicted"/>
<dbReference type="AlphaFoldDB" id="A0A1H6C362"/>
<dbReference type="InterPro" id="IPR013096">
    <property type="entry name" value="Cupin_2"/>
</dbReference>
<dbReference type="Gene3D" id="2.60.120.10">
    <property type="entry name" value="Jelly Rolls"/>
    <property type="match status" value="1"/>
</dbReference>
<accession>A0A1H6C362</accession>
<evidence type="ECO:0000313" key="2">
    <source>
        <dbReference type="EMBL" id="SEG67085.1"/>
    </source>
</evidence>
<dbReference type="OrthoDB" id="9802489at2"/>
<dbReference type="InterPro" id="IPR047263">
    <property type="entry name" value="HNL-like_cupin"/>
</dbReference>
<dbReference type="InterPro" id="IPR014710">
    <property type="entry name" value="RmlC-like_jellyroll"/>
</dbReference>
<organism evidence="2 3">
    <name type="scientific">Marinobacterium lutimaris</name>
    <dbReference type="NCBI Taxonomy" id="568106"/>
    <lineage>
        <taxon>Bacteria</taxon>
        <taxon>Pseudomonadati</taxon>
        <taxon>Pseudomonadota</taxon>
        <taxon>Gammaproteobacteria</taxon>
        <taxon>Oceanospirillales</taxon>
        <taxon>Oceanospirillaceae</taxon>
        <taxon>Marinobacterium</taxon>
    </lineage>
</organism>
<dbReference type="CDD" id="cd02233">
    <property type="entry name" value="cupin_HNL-like"/>
    <property type="match status" value="1"/>
</dbReference>